<proteinExistence type="predicted"/>
<name>A0A5J4PYD2_9ZZZZ</name>
<gene>
    <name evidence="5" type="ORF">EZS27_034852</name>
</gene>
<dbReference type="Pfam" id="PF02574">
    <property type="entry name" value="S-methyl_trans"/>
    <property type="match status" value="1"/>
</dbReference>
<evidence type="ECO:0000256" key="2">
    <source>
        <dbReference type="ARBA" id="ARBA00022679"/>
    </source>
</evidence>
<evidence type="ECO:0000259" key="4">
    <source>
        <dbReference type="Pfam" id="PF02574"/>
    </source>
</evidence>
<feature type="non-terminal residue" evidence="5">
    <location>
        <position position="1"/>
    </location>
</feature>
<accession>A0A5J4PYD2</accession>
<keyword evidence="1" id="KW-0489">Methyltransferase</keyword>
<reference evidence="5" key="1">
    <citation type="submission" date="2019-03" db="EMBL/GenBank/DDBJ databases">
        <title>Single cell metagenomics reveals metabolic interactions within the superorganism composed of flagellate Streblomastix strix and complex community of Bacteroidetes bacteria on its surface.</title>
        <authorList>
            <person name="Treitli S.C."/>
            <person name="Kolisko M."/>
            <person name="Husnik F."/>
            <person name="Keeling P."/>
            <person name="Hampl V."/>
        </authorList>
    </citation>
    <scope>NUCLEOTIDE SEQUENCE</scope>
    <source>
        <strain evidence="5">STM</strain>
    </source>
</reference>
<dbReference type="AlphaFoldDB" id="A0A5J4PYD2"/>
<protein>
    <recommendedName>
        <fullName evidence="4">Hcy-binding domain-containing protein</fullName>
    </recommendedName>
</protein>
<organism evidence="5">
    <name type="scientific">termite gut metagenome</name>
    <dbReference type="NCBI Taxonomy" id="433724"/>
    <lineage>
        <taxon>unclassified sequences</taxon>
        <taxon>metagenomes</taxon>
        <taxon>organismal metagenomes</taxon>
    </lineage>
</organism>
<evidence type="ECO:0000313" key="5">
    <source>
        <dbReference type="EMBL" id="KAA6314545.1"/>
    </source>
</evidence>
<evidence type="ECO:0000256" key="1">
    <source>
        <dbReference type="ARBA" id="ARBA00022603"/>
    </source>
</evidence>
<dbReference type="InterPro" id="IPR036589">
    <property type="entry name" value="HCY_dom_sf"/>
</dbReference>
<dbReference type="InterPro" id="IPR003726">
    <property type="entry name" value="HCY_dom"/>
</dbReference>
<dbReference type="GO" id="GO:0008168">
    <property type="term" value="F:methyltransferase activity"/>
    <property type="evidence" value="ECO:0007669"/>
    <property type="project" value="UniProtKB-KW"/>
</dbReference>
<feature type="compositionally biased region" description="Polar residues" evidence="3">
    <location>
        <begin position="34"/>
        <end position="44"/>
    </location>
</feature>
<feature type="domain" description="Hcy-binding" evidence="4">
    <location>
        <begin position="2"/>
        <end position="41"/>
    </location>
</feature>
<dbReference type="GO" id="GO:0032259">
    <property type="term" value="P:methylation"/>
    <property type="evidence" value="ECO:0007669"/>
    <property type="project" value="UniProtKB-KW"/>
</dbReference>
<comment type="caution">
    <text evidence="5">The sequence shown here is derived from an EMBL/GenBank/DDBJ whole genome shotgun (WGS) entry which is preliminary data.</text>
</comment>
<keyword evidence="2" id="KW-0808">Transferase</keyword>
<sequence>REINLAAAKIAREAADEYTLKNPDKPRFVAGSVGPTNKTCSLPP</sequence>
<dbReference type="EMBL" id="SNRY01005602">
    <property type="protein sequence ID" value="KAA6314545.1"/>
    <property type="molecule type" value="Genomic_DNA"/>
</dbReference>
<dbReference type="Gene3D" id="3.20.20.330">
    <property type="entry name" value="Homocysteine-binding-like domain"/>
    <property type="match status" value="1"/>
</dbReference>
<dbReference type="SUPFAM" id="SSF82282">
    <property type="entry name" value="Homocysteine S-methyltransferase"/>
    <property type="match status" value="1"/>
</dbReference>
<evidence type="ECO:0000256" key="3">
    <source>
        <dbReference type="SAM" id="MobiDB-lite"/>
    </source>
</evidence>
<feature type="region of interest" description="Disordered" evidence="3">
    <location>
        <begin position="22"/>
        <end position="44"/>
    </location>
</feature>